<dbReference type="Pfam" id="PF04348">
    <property type="entry name" value="LppC"/>
    <property type="match status" value="1"/>
</dbReference>
<reference evidence="2 3" key="1">
    <citation type="submission" date="2018-08" db="EMBL/GenBank/DDBJ databases">
        <title>Wenzhouxiangella salilacus sp. nov., a novel bacterium isolated from a saline lake in Xinjiang Province, China.</title>
        <authorList>
            <person name="Han S."/>
        </authorList>
    </citation>
    <scope>NUCLEOTIDE SEQUENCE [LARGE SCALE GENOMIC DNA]</scope>
    <source>
        <strain evidence="2 3">XDB06</strain>
    </source>
</reference>
<proteinExistence type="predicted"/>
<keyword evidence="1" id="KW-0472">Membrane</keyword>
<organism evidence="2 3">
    <name type="scientific">Wenzhouxiangella sediminis</name>
    <dbReference type="NCBI Taxonomy" id="1792836"/>
    <lineage>
        <taxon>Bacteria</taxon>
        <taxon>Pseudomonadati</taxon>
        <taxon>Pseudomonadota</taxon>
        <taxon>Gammaproteobacteria</taxon>
        <taxon>Chromatiales</taxon>
        <taxon>Wenzhouxiangellaceae</taxon>
        <taxon>Wenzhouxiangella</taxon>
    </lineage>
</organism>
<dbReference type="GO" id="GO:0031241">
    <property type="term" value="C:periplasmic side of cell outer membrane"/>
    <property type="evidence" value="ECO:0007669"/>
    <property type="project" value="TreeGrafter"/>
</dbReference>
<protein>
    <submittedName>
        <fullName evidence="2">Penicillin-binding protein activator</fullName>
    </submittedName>
</protein>
<dbReference type="PANTHER" id="PTHR38038:SF1">
    <property type="entry name" value="PENICILLIN-BINDING PROTEIN ACTIVATOR LPOA"/>
    <property type="match status" value="1"/>
</dbReference>
<dbReference type="InterPro" id="IPR028082">
    <property type="entry name" value="Peripla_BP_I"/>
</dbReference>
<dbReference type="CDD" id="cd06339">
    <property type="entry name" value="PBP1_YraM_LppC_lipoprotein-like"/>
    <property type="match status" value="1"/>
</dbReference>
<dbReference type="PANTHER" id="PTHR38038">
    <property type="entry name" value="PENICILLIN-BINDING PROTEIN ACTIVATOR LPOA"/>
    <property type="match status" value="1"/>
</dbReference>
<sequence length="693" mass="75963">MRHGYHRGEQPGRQQYSGKLFHCPFPEFGPKRAHHARSTINVPVPKVAFAPWQTRCRAQSAGASFIIRRMKRTLALLVALALLAACAPSGPGTRSGVAGDEDIARIEGMLAAGDHEDAALAFEQEALTRPLAGDRLMIRAAEAWLAADRLEEAELALGRIDTATLADDDLVRLDLAQAELAMRRGDLANAGWLLASTAGRLPGDLERRHATLEARLLELESRPVRGALTALREAVGEPDFGGDTALSLMLEFPVSDLERVLYQVGDQPRLLPWLDLVISARENLLDDPELGEALASWERRWPELDYGAEEARRWIAAWRQTRPMPDRITVLLPAADTALHRPGEALREGLMAGWLGLPPQQRPELDFRYIGPEPADVLAAWFDARENGTDFLIGPLDRRKAQALAELPDAGVIPTLLLNLPDEIGRLAEAGGEMAALALPPETEAELAAIHALATGRRRALVLSQYSDWGERVADAFIETFTLGGGQVLADRIYDPELPDHSTLLKEVLEVDRSEARIDRVAGLLGDEVESVAQRRTDADVIFLGARATDGRLLRPQLEFFDAGDLTLMATSYIVDGAPRPERDRDLDGITTPMPPWFLDFTAAGAVRDRAASLYAGLDNATLSRLHALGRDAIALLPWLSMMRTDPTLTLPGMMGRLSLPDGHVIQRDLPIVRIEGGRARPIEFEHAPTTPR</sequence>
<name>A0A3E1K8R0_9GAMM</name>
<evidence type="ECO:0000313" key="2">
    <source>
        <dbReference type="EMBL" id="RFF30440.1"/>
    </source>
</evidence>
<dbReference type="Gene3D" id="3.40.50.2300">
    <property type="match status" value="2"/>
</dbReference>
<keyword evidence="3" id="KW-1185">Reference proteome</keyword>
<dbReference type="AlphaFoldDB" id="A0A3E1K8R0"/>
<dbReference type="SUPFAM" id="SSF53822">
    <property type="entry name" value="Periplasmic binding protein-like I"/>
    <property type="match status" value="1"/>
</dbReference>
<gene>
    <name evidence="2" type="ORF">DZC52_08115</name>
</gene>
<dbReference type="OrthoDB" id="6708821at2"/>
<dbReference type="Proteomes" id="UP000260351">
    <property type="component" value="Unassembled WGS sequence"/>
</dbReference>
<dbReference type="GO" id="GO:0009252">
    <property type="term" value="P:peptidoglycan biosynthetic process"/>
    <property type="evidence" value="ECO:0007669"/>
    <property type="project" value="TreeGrafter"/>
</dbReference>
<dbReference type="InterPro" id="IPR007443">
    <property type="entry name" value="LpoA"/>
</dbReference>
<comment type="caution">
    <text evidence="2">The sequence shown here is derived from an EMBL/GenBank/DDBJ whole genome shotgun (WGS) entry which is preliminary data.</text>
</comment>
<evidence type="ECO:0000256" key="1">
    <source>
        <dbReference type="ARBA" id="ARBA00023136"/>
    </source>
</evidence>
<accession>A0A3E1K8R0</accession>
<dbReference type="GO" id="GO:0030234">
    <property type="term" value="F:enzyme regulator activity"/>
    <property type="evidence" value="ECO:0007669"/>
    <property type="project" value="TreeGrafter"/>
</dbReference>
<dbReference type="EMBL" id="QUZK01000035">
    <property type="protein sequence ID" value="RFF30440.1"/>
    <property type="molecule type" value="Genomic_DNA"/>
</dbReference>
<evidence type="ECO:0000313" key="3">
    <source>
        <dbReference type="Proteomes" id="UP000260351"/>
    </source>
</evidence>